<keyword evidence="3" id="KW-1185">Reference proteome</keyword>
<accession>A0ABQ9MFR4</accession>
<organism evidence="2 3">
    <name type="scientific">Hevea brasiliensis</name>
    <name type="common">Para rubber tree</name>
    <name type="synonym">Siphonia brasiliensis</name>
    <dbReference type="NCBI Taxonomy" id="3981"/>
    <lineage>
        <taxon>Eukaryota</taxon>
        <taxon>Viridiplantae</taxon>
        <taxon>Streptophyta</taxon>
        <taxon>Embryophyta</taxon>
        <taxon>Tracheophyta</taxon>
        <taxon>Spermatophyta</taxon>
        <taxon>Magnoliopsida</taxon>
        <taxon>eudicotyledons</taxon>
        <taxon>Gunneridae</taxon>
        <taxon>Pentapetalae</taxon>
        <taxon>rosids</taxon>
        <taxon>fabids</taxon>
        <taxon>Malpighiales</taxon>
        <taxon>Euphorbiaceae</taxon>
        <taxon>Crotonoideae</taxon>
        <taxon>Micrandreae</taxon>
        <taxon>Hevea</taxon>
    </lineage>
</organism>
<keyword evidence="1" id="KW-0732">Signal</keyword>
<dbReference type="PANTHER" id="PTHR37900">
    <property type="match status" value="1"/>
</dbReference>
<evidence type="ECO:0008006" key="4">
    <source>
        <dbReference type="Google" id="ProtNLM"/>
    </source>
</evidence>
<reference evidence="2" key="1">
    <citation type="journal article" date="2023" name="Plant Biotechnol. J.">
        <title>Chromosome-level wild Hevea brasiliensis genome provides new tools for genomic-assisted breeding and valuable loci to elevate rubber yield.</title>
        <authorList>
            <person name="Cheng H."/>
            <person name="Song X."/>
            <person name="Hu Y."/>
            <person name="Wu T."/>
            <person name="Yang Q."/>
            <person name="An Z."/>
            <person name="Feng S."/>
            <person name="Deng Z."/>
            <person name="Wu W."/>
            <person name="Zeng X."/>
            <person name="Tu M."/>
            <person name="Wang X."/>
            <person name="Huang H."/>
        </authorList>
    </citation>
    <scope>NUCLEOTIDE SEQUENCE</scope>
    <source>
        <strain evidence="2">MT/VB/25A 57/8</strain>
    </source>
</reference>
<evidence type="ECO:0000313" key="2">
    <source>
        <dbReference type="EMBL" id="KAJ9179162.1"/>
    </source>
</evidence>
<sequence length="65" mass="7683">MALMLRLLVRLLMALMSQPAASVTTLLYYSNLLPRNLNLERLVRQELLHEENYLFNFLISVLRCF</sequence>
<dbReference type="Proteomes" id="UP001174677">
    <property type="component" value="Chromosome 6"/>
</dbReference>
<gene>
    <name evidence="2" type="ORF">P3X46_010981</name>
</gene>
<evidence type="ECO:0000313" key="3">
    <source>
        <dbReference type="Proteomes" id="UP001174677"/>
    </source>
</evidence>
<proteinExistence type="predicted"/>
<feature type="signal peptide" evidence="1">
    <location>
        <begin position="1"/>
        <end position="22"/>
    </location>
</feature>
<name>A0ABQ9MFR4_HEVBR</name>
<evidence type="ECO:0000256" key="1">
    <source>
        <dbReference type="SAM" id="SignalP"/>
    </source>
</evidence>
<dbReference type="EMBL" id="JARPOI010000006">
    <property type="protein sequence ID" value="KAJ9179162.1"/>
    <property type="molecule type" value="Genomic_DNA"/>
</dbReference>
<feature type="chain" id="PRO_5045516409" description="Secreted protein" evidence="1">
    <location>
        <begin position="23"/>
        <end position="65"/>
    </location>
</feature>
<protein>
    <recommendedName>
        <fullName evidence="4">Secreted protein</fullName>
    </recommendedName>
</protein>
<dbReference type="PANTHER" id="PTHR37900:SF3">
    <property type="entry name" value="TRANSMEMBRANE PROTEIN"/>
    <property type="match status" value="1"/>
</dbReference>
<comment type="caution">
    <text evidence="2">The sequence shown here is derived from an EMBL/GenBank/DDBJ whole genome shotgun (WGS) entry which is preliminary data.</text>
</comment>